<keyword evidence="3" id="KW-1185">Reference proteome</keyword>
<dbReference type="Proteomes" id="UP000828390">
    <property type="component" value="Unassembled WGS sequence"/>
</dbReference>
<keyword evidence="1" id="KW-0472">Membrane</keyword>
<dbReference type="EMBL" id="JAIWYP010000011">
    <property type="protein sequence ID" value="KAH3735809.1"/>
    <property type="molecule type" value="Genomic_DNA"/>
</dbReference>
<keyword evidence="1" id="KW-1133">Transmembrane helix</keyword>
<keyword evidence="1" id="KW-0812">Transmembrane</keyword>
<organism evidence="2 3">
    <name type="scientific">Dreissena polymorpha</name>
    <name type="common">Zebra mussel</name>
    <name type="synonym">Mytilus polymorpha</name>
    <dbReference type="NCBI Taxonomy" id="45954"/>
    <lineage>
        <taxon>Eukaryota</taxon>
        <taxon>Metazoa</taxon>
        <taxon>Spiralia</taxon>
        <taxon>Lophotrochozoa</taxon>
        <taxon>Mollusca</taxon>
        <taxon>Bivalvia</taxon>
        <taxon>Autobranchia</taxon>
        <taxon>Heteroconchia</taxon>
        <taxon>Euheterodonta</taxon>
        <taxon>Imparidentia</taxon>
        <taxon>Neoheterodontei</taxon>
        <taxon>Myida</taxon>
        <taxon>Dreissenoidea</taxon>
        <taxon>Dreissenidae</taxon>
        <taxon>Dreissena</taxon>
    </lineage>
</organism>
<name>A0A9D4D0A1_DREPO</name>
<evidence type="ECO:0000256" key="1">
    <source>
        <dbReference type="SAM" id="Phobius"/>
    </source>
</evidence>
<gene>
    <name evidence="2" type="ORF">DPMN_042367</name>
</gene>
<evidence type="ECO:0000313" key="2">
    <source>
        <dbReference type="EMBL" id="KAH3735809.1"/>
    </source>
</evidence>
<feature type="transmembrane region" description="Helical" evidence="1">
    <location>
        <begin position="12"/>
        <end position="33"/>
    </location>
</feature>
<proteinExistence type="predicted"/>
<dbReference type="AlphaFoldDB" id="A0A9D4D0A1"/>
<evidence type="ECO:0000313" key="3">
    <source>
        <dbReference type="Proteomes" id="UP000828390"/>
    </source>
</evidence>
<comment type="caution">
    <text evidence="2">The sequence shown here is derived from an EMBL/GenBank/DDBJ whole genome shotgun (WGS) entry which is preliminary data.</text>
</comment>
<accession>A0A9D4D0A1</accession>
<protein>
    <submittedName>
        <fullName evidence="2">Uncharacterized protein</fullName>
    </submittedName>
</protein>
<sequence length="53" mass="6447">MWKESQTHSVVNFLPCWILPIILRMSPLQAILMKKAQTRSHQRRVWIQYQKIL</sequence>
<reference evidence="2" key="2">
    <citation type="submission" date="2020-11" db="EMBL/GenBank/DDBJ databases">
        <authorList>
            <person name="McCartney M.A."/>
            <person name="Auch B."/>
            <person name="Kono T."/>
            <person name="Mallez S."/>
            <person name="Becker A."/>
            <person name="Gohl D.M."/>
            <person name="Silverstein K.A.T."/>
            <person name="Koren S."/>
            <person name="Bechman K.B."/>
            <person name="Herman A."/>
            <person name="Abrahante J.E."/>
            <person name="Garbe J."/>
        </authorList>
    </citation>
    <scope>NUCLEOTIDE SEQUENCE</scope>
    <source>
        <strain evidence="2">Duluth1</strain>
        <tissue evidence="2">Whole animal</tissue>
    </source>
</reference>
<reference evidence="2" key="1">
    <citation type="journal article" date="2019" name="bioRxiv">
        <title>The Genome of the Zebra Mussel, Dreissena polymorpha: A Resource for Invasive Species Research.</title>
        <authorList>
            <person name="McCartney M.A."/>
            <person name="Auch B."/>
            <person name="Kono T."/>
            <person name="Mallez S."/>
            <person name="Zhang Y."/>
            <person name="Obille A."/>
            <person name="Becker A."/>
            <person name="Abrahante J.E."/>
            <person name="Garbe J."/>
            <person name="Badalamenti J.P."/>
            <person name="Herman A."/>
            <person name="Mangelson H."/>
            <person name="Liachko I."/>
            <person name="Sullivan S."/>
            <person name="Sone E.D."/>
            <person name="Koren S."/>
            <person name="Silverstein K.A.T."/>
            <person name="Beckman K.B."/>
            <person name="Gohl D.M."/>
        </authorList>
    </citation>
    <scope>NUCLEOTIDE SEQUENCE</scope>
    <source>
        <strain evidence="2">Duluth1</strain>
        <tissue evidence="2">Whole animal</tissue>
    </source>
</reference>